<dbReference type="InterPro" id="IPR023214">
    <property type="entry name" value="HAD_sf"/>
</dbReference>
<dbReference type="EC" id="3.1.3.45" evidence="7"/>
<keyword evidence="4 7" id="KW-0479">Metal-binding</keyword>
<accession>A0ABN0UQ13</accession>
<comment type="caution">
    <text evidence="8">The sequence shown here is derived from an EMBL/GenBank/DDBJ whole genome shotgun (WGS) entry which is preliminary data.</text>
</comment>
<evidence type="ECO:0000256" key="3">
    <source>
        <dbReference type="ARBA" id="ARBA00011881"/>
    </source>
</evidence>
<keyword evidence="7" id="KW-0448">Lipopolysaccharide biosynthesis</keyword>
<dbReference type="SFLD" id="SFLDG01136">
    <property type="entry name" value="C1.6:_Phosphoserine_Phosphatas"/>
    <property type="match status" value="1"/>
</dbReference>
<dbReference type="NCBIfam" id="TIGR01662">
    <property type="entry name" value="HAD-SF-IIIA"/>
    <property type="match status" value="1"/>
</dbReference>
<keyword evidence="9" id="KW-1185">Reference proteome</keyword>
<dbReference type="PANTHER" id="PTHR21485:SF3">
    <property type="entry name" value="N-ACYLNEURAMINATE CYTIDYLYLTRANSFERASE"/>
    <property type="match status" value="1"/>
</dbReference>
<dbReference type="InterPro" id="IPR050793">
    <property type="entry name" value="CMP-NeuNAc_synthase"/>
</dbReference>
<dbReference type="InterPro" id="IPR006549">
    <property type="entry name" value="HAD-SF_hydro_IIIA"/>
</dbReference>
<dbReference type="Gene3D" id="3.40.50.1000">
    <property type="entry name" value="HAD superfamily/HAD-like"/>
    <property type="match status" value="1"/>
</dbReference>
<dbReference type="GO" id="GO:0016787">
    <property type="term" value="F:hydrolase activity"/>
    <property type="evidence" value="ECO:0007669"/>
    <property type="project" value="UniProtKB-KW"/>
</dbReference>
<organism evidence="8 9">
    <name type="scientific">Rhodanobacter caeni</name>
    <dbReference type="NCBI Taxonomy" id="657654"/>
    <lineage>
        <taxon>Bacteria</taxon>
        <taxon>Pseudomonadati</taxon>
        <taxon>Pseudomonadota</taxon>
        <taxon>Gammaproteobacteria</taxon>
        <taxon>Lysobacterales</taxon>
        <taxon>Rhodanobacteraceae</taxon>
        <taxon>Rhodanobacter</taxon>
    </lineage>
</organism>
<dbReference type="InterPro" id="IPR010023">
    <property type="entry name" value="KdsC_fam"/>
</dbReference>
<comment type="cofactor">
    <cofactor evidence="1 7">
        <name>Mg(2+)</name>
        <dbReference type="ChEBI" id="CHEBI:18420"/>
    </cofactor>
</comment>
<proteinExistence type="inferred from homology"/>
<evidence type="ECO:0000256" key="7">
    <source>
        <dbReference type="PIRNR" id="PIRNR006118"/>
    </source>
</evidence>
<gene>
    <name evidence="8" type="ORF">GCM10009126_23770</name>
</gene>
<dbReference type="NCBIfam" id="TIGR01670">
    <property type="entry name" value="KdsC-phosphatas"/>
    <property type="match status" value="1"/>
</dbReference>
<keyword evidence="5 7" id="KW-0378">Hydrolase</keyword>
<dbReference type="PANTHER" id="PTHR21485">
    <property type="entry name" value="HAD SUPERFAMILY MEMBERS CMAS AND KDSC"/>
    <property type="match status" value="1"/>
</dbReference>
<dbReference type="Proteomes" id="UP001500657">
    <property type="component" value="Unassembled WGS sequence"/>
</dbReference>
<protein>
    <recommendedName>
        <fullName evidence="7">3-deoxy-D-manno-octulosonate 8-phosphate phosphatase KdsC</fullName>
        <ecNumber evidence="7">3.1.3.45</ecNumber>
    </recommendedName>
    <alternativeName>
        <fullName evidence="7">KDO 8-P phosphatase</fullName>
    </alternativeName>
</protein>
<comment type="function">
    <text evidence="7">Catalyzes the hydrolysis of 3-deoxy-D-manno-octulosonate 8-phosphate (KDO 8-P) to 3-deoxy-D-manno-octulosonate (KDO) and inorganic phosphate.</text>
</comment>
<comment type="subunit">
    <text evidence="3 7">Homotetramer.</text>
</comment>
<dbReference type="SFLD" id="SFLDG01138">
    <property type="entry name" value="C1.6.2:_Deoxy-d-mannose-octulo"/>
    <property type="match status" value="1"/>
</dbReference>
<dbReference type="CDD" id="cd01630">
    <property type="entry name" value="HAD_KDO-like"/>
    <property type="match status" value="1"/>
</dbReference>
<evidence type="ECO:0000256" key="5">
    <source>
        <dbReference type="ARBA" id="ARBA00022801"/>
    </source>
</evidence>
<dbReference type="SFLD" id="SFLDS00003">
    <property type="entry name" value="Haloacid_Dehalogenase"/>
    <property type="match status" value="1"/>
</dbReference>
<comment type="catalytic activity">
    <reaction evidence="7">
        <text>3-deoxy-alpha-D-manno-2-octulosonate-8-phosphate + H2O = 3-deoxy-alpha-D-manno-oct-2-ulosonate + phosphate</text>
        <dbReference type="Rhea" id="RHEA:11500"/>
        <dbReference type="ChEBI" id="CHEBI:15377"/>
        <dbReference type="ChEBI" id="CHEBI:43474"/>
        <dbReference type="ChEBI" id="CHEBI:85985"/>
        <dbReference type="ChEBI" id="CHEBI:85986"/>
        <dbReference type="EC" id="3.1.3.45"/>
    </reaction>
</comment>
<evidence type="ECO:0000256" key="2">
    <source>
        <dbReference type="ARBA" id="ARBA00005893"/>
    </source>
</evidence>
<dbReference type="Pfam" id="PF08282">
    <property type="entry name" value="Hydrolase_3"/>
    <property type="match status" value="1"/>
</dbReference>
<sequence>MGPSTALANPPPRMTESYLANLPTDLLARAAAIRLAVFDVDGTLTDGRLHYGEDGRETKVFHVHDGLGLKRLQANGVQVAIITARISHPVALRAEELDIAHVYQGQGDKRACLRELLEALNLTPAQAAFVGDDLPDLAPMRLAGLAVAVANAHPWLAAQAHWQTRHRGGEGAVREVCDLILLAQGKAEAERERWQ</sequence>
<keyword evidence="6 7" id="KW-0460">Magnesium</keyword>
<evidence type="ECO:0000256" key="4">
    <source>
        <dbReference type="ARBA" id="ARBA00022723"/>
    </source>
</evidence>
<dbReference type="PIRSF" id="PIRSF006118">
    <property type="entry name" value="KDO8-P_Ptase"/>
    <property type="match status" value="1"/>
</dbReference>
<reference evidence="8 9" key="1">
    <citation type="journal article" date="2019" name="Int. J. Syst. Evol. Microbiol.">
        <title>The Global Catalogue of Microorganisms (GCM) 10K type strain sequencing project: providing services to taxonomists for standard genome sequencing and annotation.</title>
        <authorList>
            <consortium name="The Broad Institute Genomics Platform"/>
            <consortium name="The Broad Institute Genome Sequencing Center for Infectious Disease"/>
            <person name="Wu L."/>
            <person name="Ma J."/>
        </authorList>
    </citation>
    <scope>NUCLEOTIDE SEQUENCE [LARGE SCALE GENOMIC DNA]</scope>
    <source>
        <strain evidence="8 9">JCM 16242</strain>
    </source>
</reference>
<dbReference type="EMBL" id="BAAAFO010000003">
    <property type="protein sequence ID" value="GAA0257826.1"/>
    <property type="molecule type" value="Genomic_DNA"/>
</dbReference>
<evidence type="ECO:0000313" key="8">
    <source>
        <dbReference type="EMBL" id="GAA0257826.1"/>
    </source>
</evidence>
<dbReference type="SUPFAM" id="SSF56784">
    <property type="entry name" value="HAD-like"/>
    <property type="match status" value="1"/>
</dbReference>
<name>A0ABN0UQ13_9GAMM</name>
<dbReference type="InterPro" id="IPR036412">
    <property type="entry name" value="HAD-like_sf"/>
</dbReference>
<comment type="similarity">
    <text evidence="2 7">Belongs to the KdsC family.</text>
</comment>
<evidence type="ECO:0000256" key="1">
    <source>
        <dbReference type="ARBA" id="ARBA00001946"/>
    </source>
</evidence>
<evidence type="ECO:0000256" key="6">
    <source>
        <dbReference type="ARBA" id="ARBA00022842"/>
    </source>
</evidence>
<evidence type="ECO:0000313" key="9">
    <source>
        <dbReference type="Proteomes" id="UP001500657"/>
    </source>
</evidence>